<feature type="transmembrane region" description="Helical" evidence="2">
    <location>
        <begin position="188"/>
        <end position="205"/>
    </location>
</feature>
<feature type="transmembrane region" description="Helical" evidence="2">
    <location>
        <begin position="31"/>
        <end position="56"/>
    </location>
</feature>
<dbReference type="PANTHER" id="PTHR35342:SF5">
    <property type="entry name" value="TRICARBOXYLIC TRANSPORT PROTEIN"/>
    <property type="match status" value="1"/>
</dbReference>
<feature type="transmembrane region" description="Helical" evidence="2">
    <location>
        <begin position="451"/>
        <end position="473"/>
    </location>
</feature>
<keyword evidence="2" id="KW-0472">Membrane</keyword>
<reference evidence="4 5" key="1">
    <citation type="submission" date="2020-05" db="EMBL/GenBank/DDBJ databases">
        <title>Azospirillum oleiclasticum sp. nov, a nitrogen-fixing and heavy crude oil-emulsifying bacterium isolated from the crude oil of Yumen Oilfield.</title>
        <authorList>
            <person name="Wu D."/>
            <person name="Cai M."/>
            <person name="Zhang X."/>
        </authorList>
    </citation>
    <scope>NUCLEOTIDE SEQUENCE [LARGE SCALE GENOMIC DNA]</scope>
    <source>
        <strain evidence="4 5">ROY-1-1-2</strain>
    </source>
</reference>
<keyword evidence="2" id="KW-0812">Transmembrane</keyword>
<accession>A0ABX2TAL6</accession>
<dbReference type="PANTHER" id="PTHR35342">
    <property type="entry name" value="TRICARBOXYLIC TRANSPORT PROTEIN"/>
    <property type="match status" value="1"/>
</dbReference>
<feature type="transmembrane region" description="Helical" evidence="2">
    <location>
        <begin position="401"/>
        <end position="430"/>
    </location>
</feature>
<organism evidence="4 5">
    <name type="scientific">Azospirillum oleiclasticum</name>
    <dbReference type="NCBI Taxonomy" id="2735135"/>
    <lineage>
        <taxon>Bacteria</taxon>
        <taxon>Pseudomonadati</taxon>
        <taxon>Pseudomonadota</taxon>
        <taxon>Alphaproteobacteria</taxon>
        <taxon>Rhodospirillales</taxon>
        <taxon>Azospirillaceae</taxon>
        <taxon>Azospirillum</taxon>
    </lineage>
</organism>
<feature type="transmembrane region" description="Helical" evidence="2">
    <location>
        <begin position="135"/>
        <end position="152"/>
    </location>
</feature>
<gene>
    <name evidence="4" type="ORF">HND93_14115</name>
</gene>
<dbReference type="Pfam" id="PF01970">
    <property type="entry name" value="TctA"/>
    <property type="match status" value="1"/>
</dbReference>
<evidence type="ECO:0000259" key="3">
    <source>
        <dbReference type="Pfam" id="PF01970"/>
    </source>
</evidence>
<feature type="transmembrane region" description="Helical" evidence="2">
    <location>
        <begin position="101"/>
        <end position="128"/>
    </location>
</feature>
<dbReference type="InterPro" id="IPR002823">
    <property type="entry name" value="DUF112_TM"/>
</dbReference>
<feature type="domain" description="DUF112" evidence="3">
    <location>
        <begin position="9"/>
        <end position="425"/>
    </location>
</feature>
<proteinExistence type="predicted"/>
<keyword evidence="5" id="KW-1185">Reference proteome</keyword>
<protein>
    <submittedName>
        <fullName evidence="4">C4-dicarboxylate ABC transporter permease</fullName>
    </submittedName>
</protein>
<evidence type="ECO:0000313" key="4">
    <source>
        <dbReference type="EMBL" id="NYZ20845.1"/>
    </source>
</evidence>
<dbReference type="EMBL" id="JABFDB010000009">
    <property type="protein sequence ID" value="NYZ20845.1"/>
    <property type="molecule type" value="Genomic_DNA"/>
</dbReference>
<feature type="transmembrane region" description="Helical" evidence="2">
    <location>
        <begin position="6"/>
        <end position="24"/>
    </location>
</feature>
<feature type="transmembrane region" description="Helical" evidence="2">
    <location>
        <begin position="315"/>
        <end position="336"/>
    </location>
</feature>
<evidence type="ECO:0000256" key="1">
    <source>
        <dbReference type="SAM" id="MobiDB-lite"/>
    </source>
</evidence>
<sequence length="500" mass="52528">MFADVYNVLAIFGGVVIGTIVGAIPGMTGTMAVALALPFTFYMSPVTAILLLVGLYKGAMYGGSITAILIKTPGTPAAAATVLDGYPMAQRGEAGKALNMALYASCIADFISNLSLIFLTGLIAGFALSFGPPEFFALICFSLTIIAGVSGGSLLKGVISAGLGLLFAVVGMDIIYGSERLTFGRFELMEGLSFIPVLIGLFAIPEMLEAYRQRWRARSGMAPVGASRVSRAEFTRCLPTILRGSLIGVVLGAIPGIGGAPAAFLSYSEARRVSRHPERFGRGEIQGVAAAESGNNGVCGATLIPLLSLGIPGDVITAVMLGAFMIHGLSPGPLLFQQNLPVVYALYFGIMLSSVFLFITGKAMIRGFSRVADVPNPILFPAVLVLCFYGAYAVNGNMLDVLVMVAMGVFGFGMLTMGLPAAPFLIAFILGPLFEDNFRRSMLMSHGDPSIFFRSWICWLFLGLTVLSLVMLLRPMGATQRPEPGSAPPGKHAATAADGE</sequence>
<keyword evidence="2" id="KW-1133">Transmembrane helix</keyword>
<feature type="transmembrane region" description="Helical" evidence="2">
    <location>
        <begin position="158"/>
        <end position="176"/>
    </location>
</feature>
<dbReference type="Proteomes" id="UP000584642">
    <property type="component" value="Unassembled WGS sequence"/>
</dbReference>
<feature type="transmembrane region" description="Helical" evidence="2">
    <location>
        <begin position="377"/>
        <end position="395"/>
    </location>
</feature>
<feature type="region of interest" description="Disordered" evidence="1">
    <location>
        <begin position="479"/>
        <end position="500"/>
    </location>
</feature>
<evidence type="ECO:0000313" key="5">
    <source>
        <dbReference type="Proteomes" id="UP000584642"/>
    </source>
</evidence>
<comment type="caution">
    <text evidence="4">The sequence shown here is derived from an EMBL/GenBank/DDBJ whole genome shotgun (WGS) entry which is preliminary data.</text>
</comment>
<feature type="transmembrane region" description="Helical" evidence="2">
    <location>
        <begin position="246"/>
        <end position="267"/>
    </location>
</feature>
<evidence type="ECO:0000256" key="2">
    <source>
        <dbReference type="SAM" id="Phobius"/>
    </source>
</evidence>
<name>A0ABX2TAL6_9PROT</name>
<feature type="transmembrane region" description="Helical" evidence="2">
    <location>
        <begin position="342"/>
        <end position="365"/>
    </location>
</feature>